<feature type="domain" description="SGNH hydrolase-type esterase" evidence="2">
    <location>
        <begin position="49"/>
        <end position="219"/>
    </location>
</feature>
<reference evidence="3 4" key="1">
    <citation type="submission" date="2018-10" db="EMBL/GenBank/DDBJ databases">
        <title>Genomic Encyclopedia of Archaeal and Bacterial Type Strains, Phase II (KMG-II): from individual species to whole genera.</title>
        <authorList>
            <person name="Goeker M."/>
        </authorList>
    </citation>
    <scope>NUCLEOTIDE SEQUENCE [LARGE SCALE GENOMIC DNA]</scope>
    <source>
        <strain evidence="3 4">DSM 29466</strain>
    </source>
</reference>
<evidence type="ECO:0000313" key="4">
    <source>
        <dbReference type="Proteomes" id="UP000269157"/>
    </source>
</evidence>
<dbReference type="Gene3D" id="3.40.50.1110">
    <property type="entry name" value="SGNH hydrolase"/>
    <property type="match status" value="1"/>
</dbReference>
<evidence type="ECO:0000256" key="1">
    <source>
        <dbReference type="SAM" id="MobiDB-lite"/>
    </source>
</evidence>
<dbReference type="AlphaFoldDB" id="A0A497VLG1"/>
<proteinExistence type="predicted"/>
<keyword evidence="4" id="KW-1185">Reference proteome</keyword>
<dbReference type="Pfam" id="PF13472">
    <property type="entry name" value="Lipase_GDSL_2"/>
    <property type="match status" value="1"/>
</dbReference>
<organism evidence="3 4">
    <name type="scientific">Litoreibacter meonggei</name>
    <dbReference type="NCBI Taxonomy" id="1049199"/>
    <lineage>
        <taxon>Bacteria</taxon>
        <taxon>Pseudomonadati</taxon>
        <taxon>Pseudomonadota</taxon>
        <taxon>Alphaproteobacteria</taxon>
        <taxon>Rhodobacterales</taxon>
        <taxon>Roseobacteraceae</taxon>
        <taxon>Litoreibacter</taxon>
    </lineage>
</organism>
<dbReference type="InterPro" id="IPR036514">
    <property type="entry name" value="SGNH_hydro_sf"/>
</dbReference>
<dbReference type="InterPro" id="IPR013830">
    <property type="entry name" value="SGNH_hydro"/>
</dbReference>
<comment type="caution">
    <text evidence="3">The sequence shown here is derived from an EMBL/GenBank/DDBJ whole genome shotgun (WGS) entry which is preliminary data.</text>
</comment>
<accession>A0A497VLG1</accession>
<evidence type="ECO:0000259" key="2">
    <source>
        <dbReference type="Pfam" id="PF13472"/>
    </source>
</evidence>
<evidence type="ECO:0000313" key="3">
    <source>
        <dbReference type="EMBL" id="RLJ41518.1"/>
    </source>
</evidence>
<dbReference type="CDD" id="cd01836">
    <property type="entry name" value="FeeA_FeeB_like"/>
    <property type="match status" value="1"/>
</dbReference>
<dbReference type="GO" id="GO:0016788">
    <property type="term" value="F:hydrolase activity, acting on ester bonds"/>
    <property type="evidence" value="ECO:0007669"/>
    <property type="project" value="UniProtKB-ARBA"/>
</dbReference>
<gene>
    <name evidence="3" type="ORF">BCF46_2477</name>
</gene>
<dbReference type="SUPFAM" id="SSF52266">
    <property type="entry name" value="SGNH hydrolase"/>
    <property type="match status" value="1"/>
</dbReference>
<dbReference type="RefSeq" id="WP_121024665.1">
    <property type="nucleotide sequence ID" value="NZ_RCCE01000004.1"/>
</dbReference>
<sequence>MRDAAVKLALLPLLAAQGWRARKTARQLPEPDGPREGVDGEGPPLRLLVVGDSSAAGVGVAHQREAITGRLVQALSQTHRVAWRLNAVSGATTAATLARLTAEETGPFDVAVVALGVNDITKGATLRRWLGLQRELCERLRDDFGCAHVLVSGVPPIGSFPLLPDPLRWVLAEQGRRWDRALISMLDEMEGCHHVKAAESLDPHQMADDGFHPGAEVYEMWVDAILEQMRPLL</sequence>
<dbReference type="OrthoDB" id="9804395at2"/>
<protein>
    <submittedName>
        <fullName evidence="3">Lysophospholipase L1-like esterase</fullName>
    </submittedName>
</protein>
<dbReference type="Proteomes" id="UP000269157">
    <property type="component" value="Unassembled WGS sequence"/>
</dbReference>
<feature type="region of interest" description="Disordered" evidence="1">
    <location>
        <begin position="22"/>
        <end position="42"/>
    </location>
</feature>
<dbReference type="EMBL" id="RCCE01000004">
    <property type="protein sequence ID" value="RLJ41518.1"/>
    <property type="molecule type" value="Genomic_DNA"/>
</dbReference>
<name>A0A497VLG1_9RHOB</name>